<dbReference type="InterPro" id="IPR001173">
    <property type="entry name" value="Glyco_trans_2-like"/>
</dbReference>
<keyword evidence="2" id="KW-0808">Transferase</keyword>
<dbReference type="GO" id="GO:0016757">
    <property type="term" value="F:glycosyltransferase activity"/>
    <property type="evidence" value="ECO:0007669"/>
    <property type="project" value="UniProtKB-KW"/>
</dbReference>
<comment type="caution">
    <text evidence="4">The sequence shown here is derived from an EMBL/GenBank/DDBJ whole genome shotgun (WGS) entry which is preliminary data.</text>
</comment>
<dbReference type="AlphaFoldDB" id="A0A937FH81"/>
<dbReference type="Proteomes" id="UP000623681">
    <property type="component" value="Unassembled WGS sequence"/>
</dbReference>
<evidence type="ECO:0000256" key="2">
    <source>
        <dbReference type="ARBA" id="ARBA00022679"/>
    </source>
</evidence>
<evidence type="ECO:0000313" key="5">
    <source>
        <dbReference type="Proteomes" id="UP000623681"/>
    </source>
</evidence>
<keyword evidence="1" id="KW-0328">Glycosyltransferase</keyword>
<dbReference type="CDD" id="cd00761">
    <property type="entry name" value="Glyco_tranf_GTA_type"/>
    <property type="match status" value="1"/>
</dbReference>
<accession>A0A937FH81</accession>
<gene>
    <name evidence="4" type="ORF">JK634_08925</name>
</gene>
<name>A0A937FH81_9CLOT</name>
<sequence>MTQEKMLSIIIPVYNAEKFLIDCLNSLVNQSYKNLEIILIDDGSSDNSRKIIHTFMEKDSRIVGYFRENSGVSSARNFGIQHSKGDYITFVDADDWLDLNAYEETINQFNKTDCDVVLFSYIKEFSSTNRIPEILPFKSEEVLDKNRIYNDLVLNLISFDDETKESIMGAIWRCVFKADLLKLNEILFDTEMHYAEDLIFCLNAFSKSNSIRIINKPFYHYRFNTSSITAQYKSDHFERQLFIYDKIKGLFKNNNDNVLNDRMNIMMLRYIINGIAHICNTSMTFNEKYSSVKKILNNKRSENLRKHYTIKSTKYKILKYNLPLITFLLISYINKKSKKRMSN</sequence>
<dbReference type="Pfam" id="PF00535">
    <property type="entry name" value="Glycos_transf_2"/>
    <property type="match status" value="1"/>
</dbReference>
<dbReference type="InterPro" id="IPR029044">
    <property type="entry name" value="Nucleotide-diphossugar_trans"/>
</dbReference>
<dbReference type="EMBL" id="JAESWA010000022">
    <property type="protein sequence ID" value="MBL4931927.1"/>
    <property type="molecule type" value="Genomic_DNA"/>
</dbReference>
<protein>
    <submittedName>
        <fullName evidence="4">Glycosyltransferase family 2 protein</fullName>
    </submittedName>
</protein>
<keyword evidence="5" id="KW-1185">Reference proteome</keyword>
<dbReference type="PANTHER" id="PTHR22916">
    <property type="entry name" value="GLYCOSYLTRANSFERASE"/>
    <property type="match status" value="1"/>
</dbReference>
<feature type="domain" description="Glycosyltransferase 2-like" evidence="3">
    <location>
        <begin position="8"/>
        <end position="140"/>
    </location>
</feature>
<organism evidence="4 5">
    <name type="scientific">Clostridium paridis</name>
    <dbReference type="NCBI Taxonomy" id="2803863"/>
    <lineage>
        <taxon>Bacteria</taxon>
        <taxon>Bacillati</taxon>
        <taxon>Bacillota</taxon>
        <taxon>Clostridia</taxon>
        <taxon>Eubacteriales</taxon>
        <taxon>Clostridiaceae</taxon>
        <taxon>Clostridium</taxon>
    </lineage>
</organism>
<dbReference type="SUPFAM" id="SSF53448">
    <property type="entry name" value="Nucleotide-diphospho-sugar transferases"/>
    <property type="match status" value="1"/>
</dbReference>
<dbReference type="RefSeq" id="WP_202767308.1">
    <property type="nucleotide sequence ID" value="NZ_JAESWA010000022.1"/>
</dbReference>
<reference evidence="4" key="1">
    <citation type="submission" date="2021-01" db="EMBL/GenBank/DDBJ databases">
        <title>Genome public.</title>
        <authorList>
            <person name="Liu C."/>
            <person name="Sun Q."/>
        </authorList>
    </citation>
    <scope>NUCLEOTIDE SEQUENCE</scope>
    <source>
        <strain evidence="4">YIM B02565</strain>
    </source>
</reference>
<proteinExistence type="predicted"/>
<dbReference type="PANTHER" id="PTHR22916:SF51">
    <property type="entry name" value="GLYCOSYLTRANSFERASE EPSH-RELATED"/>
    <property type="match status" value="1"/>
</dbReference>
<evidence type="ECO:0000256" key="1">
    <source>
        <dbReference type="ARBA" id="ARBA00022676"/>
    </source>
</evidence>
<evidence type="ECO:0000259" key="3">
    <source>
        <dbReference type="Pfam" id="PF00535"/>
    </source>
</evidence>
<evidence type="ECO:0000313" key="4">
    <source>
        <dbReference type="EMBL" id="MBL4931927.1"/>
    </source>
</evidence>
<dbReference type="Gene3D" id="3.90.550.10">
    <property type="entry name" value="Spore Coat Polysaccharide Biosynthesis Protein SpsA, Chain A"/>
    <property type="match status" value="1"/>
</dbReference>